<dbReference type="AlphaFoldDB" id="A0A4P6UMV8"/>
<dbReference type="KEGG" id="hgr:DW355_16410"/>
<protein>
    <submittedName>
        <fullName evidence="3">VWA domain-containing protein</fullName>
    </submittedName>
</protein>
<gene>
    <name evidence="3" type="ORF">DW355_16410</name>
</gene>
<evidence type="ECO:0000313" key="3">
    <source>
        <dbReference type="EMBL" id="QBK06086.1"/>
    </source>
</evidence>
<dbReference type="InterPro" id="IPR051266">
    <property type="entry name" value="CLCR"/>
</dbReference>
<organism evidence="3 4">
    <name type="scientific">Hylemonella gracilis</name>
    <dbReference type="NCBI Taxonomy" id="80880"/>
    <lineage>
        <taxon>Bacteria</taxon>
        <taxon>Pseudomonadati</taxon>
        <taxon>Pseudomonadota</taxon>
        <taxon>Betaproteobacteria</taxon>
        <taxon>Burkholderiales</taxon>
        <taxon>Comamonadaceae</taxon>
        <taxon>Hylemonella</taxon>
    </lineage>
</organism>
<dbReference type="Pfam" id="PF00092">
    <property type="entry name" value="VWA"/>
    <property type="match status" value="1"/>
</dbReference>
<proteinExistence type="predicted"/>
<dbReference type="PANTHER" id="PTHR10579:SF43">
    <property type="entry name" value="ZINC FINGER (C3HC4-TYPE RING FINGER) FAMILY PROTEIN"/>
    <property type="match status" value="1"/>
</dbReference>
<dbReference type="Gene3D" id="3.40.50.410">
    <property type="entry name" value="von Willebrand factor, type A domain"/>
    <property type="match status" value="1"/>
</dbReference>
<reference evidence="3 4" key="1">
    <citation type="submission" date="2018-07" db="EMBL/GenBank/DDBJ databases">
        <title>Exploring interactions and the metabolic potential of the ultra-small soil bacteria Hylemonella gracilis.</title>
        <authorList>
            <person name="Tyc O."/>
            <person name="Kulkarni P."/>
            <person name="Gawehns F."/>
            <person name="Hundscheid M."/>
            <person name="Zweers H."/>
            <person name="Garbeva P."/>
        </authorList>
    </citation>
    <scope>NUCLEOTIDE SEQUENCE [LARGE SCALE GENOMIC DNA]</scope>
    <source>
        <strain evidence="3 4">NS1</strain>
    </source>
</reference>
<feature type="compositionally biased region" description="Basic residues" evidence="1">
    <location>
        <begin position="13"/>
        <end position="26"/>
    </location>
</feature>
<accession>A0A4P6UMV8</accession>
<dbReference type="PANTHER" id="PTHR10579">
    <property type="entry name" value="CALCIUM-ACTIVATED CHLORIDE CHANNEL REGULATOR"/>
    <property type="match status" value="1"/>
</dbReference>
<evidence type="ECO:0000256" key="1">
    <source>
        <dbReference type="SAM" id="MobiDB-lite"/>
    </source>
</evidence>
<evidence type="ECO:0000313" key="4">
    <source>
        <dbReference type="Proteomes" id="UP000292939"/>
    </source>
</evidence>
<dbReference type="SUPFAM" id="SSF53300">
    <property type="entry name" value="vWA-like"/>
    <property type="match status" value="1"/>
</dbReference>
<dbReference type="EMBL" id="CP031395">
    <property type="protein sequence ID" value="QBK06086.1"/>
    <property type="molecule type" value="Genomic_DNA"/>
</dbReference>
<name>A0A4P6UMV8_9BURK</name>
<feature type="region of interest" description="Disordered" evidence="1">
    <location>
        <begin position="1"/>
        <end position="26"/>
    </location>
</feature>
<dbReference type="Proteomes" id="UP000292939">
    <property type="component" value="Chromosome"/>
</dbReference>
<feature type="domain" description="VWFA" evidence="2">
    <location>
        <begin position="33"/>
        <end position="203"/>
    </location>
</feature>
<dbReference type="CDD" id="cd00198">
    <property type="entry name" value="vWFA"/>
    <property type="match status" value="1"/>
</dbReference>
<sequence length="465" mass="49185">MLMVNGRPMLRPRSGKRATHSNHSRRQVMPNANIVLTLDCSDSMRQYSYFQPAQTDVGTFVNIMNTGDSLGMVGFSDNSWIFFPTSGASQMVAISGQPVQNQAVQAIQSQRTVNMTNMTAAIASAHGMLASSAVPRAIVLLSDGIWNDGGDPLNNLPTDIPIHTIALGPSSGTATLQQIATRTNAQYHYAPTAWDLADIYNSIVQTTGVASVAMNQPQQMQTYSFKQLSVPVTSGNAQAKFSLSWLNTGVTYTSGTPAGPQINISVRNPSGTLVTPSNVAVGPGFAVLTVPNPVAGNWQLGLWAGQTGILDSVAGGFEPSTSAQLKVTFETGDTVAFRTTVVHNGVPLRDIRVDAVCESPVVSVQEALKAYAAELASLAGPADLLADPVARLAILHRQKLGAVDILPRRQYPAVTSEISAGVHRGELLLATVRGSHTVRVTASGQLPDGSPFQRVARVSMTNEVA</sequence>
<dbReference type="SMART" id="SM00327">
    <property type="entry name" value="VWA"/>
    <property type="match status" value="1"/>
</dbReference>
<dbReference type="PROSITE" id="PS50234">
    <property type="entry name" value="VWFA"/>
    <property type="match status" value="1"/>
</dbReference>
<dbReference type="InterPro" id="IPR002035">
    <property type="entry name" value="VWF_A"/>
</dbReference>
<dbReference type="OrthoDB" id="8882959at2"/>
<dbReference type="InterPro" id="IPR036465">
    <property type="entry name" value="vWFA_dom_sf"/>
</dbReference>
<evidence type="ECO:0000259" key="2">
    <source>
        <dbReference type="PROSITE" id="PS50234"/>
    </source>
</evidence>